<reference evidence="3" key="1">
    <citation type="submission" date="2013-03" db="EMBL/GenBank/DDBJ databases">
        <title>Draft genome sequence of Bacillus firmus DS1.</title>
        <authorList>
            <person name="Peng D."/>
            <person name="Zhu L."/>
            <person name="Sun M."/>
        </authorList>
    </citation>
    <scope>NUCLEOTIDE SEQUENCE [LARGE SCALE GENOMIC DNA]</scope>
    <source>
        <strain evidence="3">DS1</strain>
    </source>
</reference>
<feature type="transmembrane region" description="Helical" evidence="1">
    <location>
        <begin position="69"/>
        <end position="88"/>
    </location>
</feature>
<name>W7KTW4_CYTFI</name>
<accession>W7KTW4</accession>
<organism evidence="2 3">
    <name type="scientific">Cytobacillus firmus DS1</name>
    <dbReference type="NCBI Taxonomy" id="1307436"/>
    <lineage>
        <taxon>Bacteria</taxon>
        <taxon>Bacillati</taxon>
        <taxon>Bacillota</taxon>
        <taxon>Bacilli</taxon>
        <taxon>Bacillales</taxon>
        <taxon>Bacillaceae</taxon>
        <taxon>Cytobacillus</taxon>
    </lineage>
</organism>
<gene>
    <name evidence="2" type="ORF">PBF_10677</name>
</gene>
<proteinExistence type="predicted"/>
<dbReference type="PATRIC" id="fig|1307436.3.peg.2285"/>
<evidence type="ECO:0000313" key="2">
    <source>
        <dbReference type="EMBL" id="EWG10950.1"/>
    </source>
</evidence>
<protein>
    <submittedName>
        <fullName evidence="2">Uncharacterized protein</fullName>
    </submittedName>
</protein>
<dbReference type="EMBL" id="APVL01000007">
    <property type="protein sequence ID" value="EWG10950.1"/>
    <property type="molecule type" value="Genomic_DNA"/>
</dbReference>
<evidence type="ECO:0000256" key="1">
    <source>
        <dbReference type="SAM" id="Phobius"/>
    </source>
</evidence>
<sequence>MKKEQEKNKRLSRIFQKVFFSIGLKSMAGNGTAMNPSPGMQKNMPVTIKRNAGAGLKGVFAMQKNNESIGIFLFNPLFLFIFSITGNIPSAKNIRPLYKCV</sequence>
<dbReference type="Proteomes" id="UP000019270">
    <property type="component" value="Unassembled WGS sequence"/>
</dbReference>
<reference evidence="2 3" key="2">
    <citation type="journal article" date="2016" name="Sci. Rep.">
        <title>A novel serine protease, Sep1, from Bacillus firmus DS-1 has nematicidal activity and degrades multiple intestinal-associated nematode proteins.</title>
        <authorList>
            <person name="Geng C."/>
            <person name="Nie X."/>
            <person name="Tang Z."/>
            <person name="Zhang Y."/>
            <person name="Lin J."/>
            <person name="Sun M."/>
            <person name="Peng D."/>
        </authorList>
    </citation>
    <scope>NUCLEOTIDE SEQUENCE [LARGE SCALE GENOMIC DNA]</scope>
    <source>
        <strain evidence="2 3">DS1</strain>
    </source>
</reference>
<keyword evidence="1" id="KW-0472">Membrane</keyword>
<dbReference type="AlphaFoldDB" id="W7KTW4"/>
<evidence type="ECO:0000313" key="3">
    <source>
        <dbReference type="Proteomes" id="UP000019270"/>
    </source>
</evidence>
<comment type="caution">
    <text evidence="2">The sequence shown here is derived from an EMBL/GenBank/DDBJ whole genome shotgun (WGS) entry which is preliminary data.</text>
</comment>
<keyword evidence="1" id="KW-0812">Transmembrane</keyword>
<keyword evidence="1" id="KW-1133">Transmembrane helix</keyword>